<organism evidence="1 2">
    <name type="scientific">Opitutus terrae (strain DSM 11246 / JCM 15787 / PB90-1)</name>
    <dbReference type="NCBI Taxonomy" id="452637"/>
    <lineage>
        <taxon>Bacteria</taxon>
        <taxon>Pseudomonadati</taxon>
        <taxon>Verrucomicrobiota</taxon>
        <taxon>Opitutia</taxon>
        <taxon>Opitutales</taxon>
        <taxon>Opitutaceae</taxon>
        <taxon>Opitutus</taxon>
    </lineage>
</organism>
<dbReference type="PANTHER" id="PTHR33609:SF1">
    <property type="entry name" value="TRANSPOSASE"/>
    <property type="match status" value="1"/>
</dbReference>
<dbReference type="SUPFAM" id="SSF46689">
    <property type="entry name" value="Homeodomain-like"/>
    <property type="match status" value="1"/>
</dbReference>
<dbReference type="Pfam" id="PF01527">
    <property type="entry name" value="HTH_Tnp_1"/>
    <property type="match status" value="1"/>
</dbReference>
<dbReference type="STRING" id="452637.Oter_1945"/>
<dbReference type="GO" id="GO:0004803">
    <property type="term" value="F:transposase activity"/>
    <property type="evidence" value="ECO:0007669"/>
    <property type="project" value="InterPro"/>
</dbReference>
<evidence type="ECO:0000313" key="1">
    <source>
        <dbReference type="EMBL" id="ACB75228.1"/>
    </source>
</evidence>
<reference evidence="1 2" key="1">
    <citation type="journal article" date="2011" name="J. Bacteriol.">
        <title>Genome sequence of the verrucomicrobium Opitutus terrae PB90-1, an abundant inhabitant of rice paddy soil ecosystems.</title>
        <authorList>
            <person name="van Passel M.W."/>
            <person name="Kant R."/>
            <person name="Palva A."/>
            <person name="Copeland A."/>
            <person name="Lucas S."/>
            <person name="Lapidus A."/>
            <person name="Glavina del Rio T."/>
            <person name="Pitluck S."/>
            <person name="Goltsman E."/>
            <person name="Clum A."/>
            <person name="Sun H."/>
            <person name="Schmutz J."/>
            <person name="Larimer F.W."/>
            <person name="Land M.L."/>
            <person name="Hauser L."/>
            <person name="Kyrpides N."/>
            <person name="Mikhailova N."/>
            <person name="Richardson P.P."/>
            <person name="Janssen P.H."/>
            <person name="de Vos W.M."/>
            <person name="Smidt H."/>
        </authorList>
    </citation>
    <scope>NUCLEOTIDE SEQUENCE [LARGE SCALE GENOMIC DNA]</scope>
    <source>
        <strain evidence="2">DSM 11246 / JCM 15787 / PB90-1</strain>
    </source>
</reference>
<evidence type="ECO:0000313" key="2">
    <source>
        <dbReference type="Proteomes" id="UP000007013"/>
    </source>
</evidence>
<dbReference type="InterPro" id="IPR002514">
    <property type="entry name" value="Transposase_8"/>
</dbReference>
<dbReference type="KEGG" id="ote:Oter_1945"/>
<dbReference type="HOGENOM" id="CLU_027402_34_1_0"/>
<sequence length="87" mass="10214">MKKHHTEEQILGILKEAEMGKPLPDLLRQHAISSGTFYRWKSRYGGLEPSQLQRLKQLERENTELKKIVADQALDIRMLKDVNSKNW</sequence>
<dbReference type="GO" id="GO:0006313">
    <property type="term" value="P:DNA transposition"/>
    <property type="evidence" value="ECO:0007669"/>
    <property type="project" value="InterPro"/>
</dbReference>
<dbReference type="GO" id="GO:0003677">
    <property type="term" value="F:DNA binding"/>
    <property type="evidence" value="ECO:0007669"/>
    <property type="project" value="InterPro"/>
</dbReference>
<dbReference type="PANTHER" id="PTHR33609">
    <property type="entry name" value="LOW CALCIUM RESPONSE LOCUS PROTEIN S"/>
    <property type="match status" value="1"/>
</dbReference>
<accession>B1ZXZ0</accession>
<dbReference type="eggNOG" id="COG2963">
    <property type="taxonomic scope" value="Bacteria"/>
</dbReference>
<proteinExistence type="predicted"/>
<protein>
    <submittedName>
        <fullName evidence="1">Transposase IS3/IS911 family protein</fullName>
    </submittedName>
</protein>
<dbReference type="Proteomes" id="UP000007013">
    <property type="component" value="Chromosome"/>
</dbReference>
<gene>
    <name evidence="1" type="ordered locus">Oter_1945</name>
</gene>
<name>B1ZXZ0_OPITP</name>
<dbReference type="InterPro" id="IPR009057">
    <property type="entry name" value="Homeodomain-like_sf"/>
</dbReference>
<keyword evidence="2" id="KW-1185">Reference proteome</keyword>
<dbReference type="AlphaFoldDB" id="B1ZXZ0"/>
<dbReference type="InterPro" id="IPR052546">
    <property type="entry name" value="Transposase_8_domain"/>
</dbReference>
<dbReference type="EMBL" id="CP001032">
    <property type="protein sequence ID" value="ACB75228.1"/>
    <property type="molecule type" value="Genomic_DNA"/>
</dbReference>